<sequence>VNDELMRFFSLCKKFKDRVENNKTALAEYVNFMNGKEVANVLDKVIGKLGLNKNVLEPFDLKTMFVICGSELALSKGSPWCDLFDDEDMEVLEYAIDLKKYYKYGPAYKITSDQTCELVSELFTVMDDVITVMDRTEDDPDADGFLVGNLMFGHAETLSPLYSTLGIFNDTIPLTAKNFAQHQNRKFRTSDILPFSANIMIVLYECETNDELVNDEEEYEELGEDYYVQVLVNEKLIKIPGCAETLCSYNKFREQHLNQIDECHFDEVCGSESDENKMHDEL</sequence>
<evidence type="ECO:0000256" key="9">
    <source>
        <dbReference type="ARBA" id="ARBA00031642"/>
    </source>
</evidence>
<dbReference type="SUPFAM" id="SSF53254">
    <property type="entry name" value="Phosphoglycerate mutase-like"/>
    <property type="match status" value="1"/>
</dbReference>
<evidence type="ECO:0000256" key="12">
    <source>
        <dbReference type="ARBA" id="ARBA00043691"/>
    </source>
</evidence>
<evidence type="ECO:0000256" key="6">
    <source>
        <dbReference type="ARBA" id="ARBA00022729"/>
    </source>
</evidence>
<dbReference type="EC" id="3.1.3.80" evidence="3"/>
<dbReference type="OrthoDB" id="6509975at2759"/>
<dbReference type="GO" id="GO:0034417">
    <property type="term" value="F:bisphosphoglycerate 3-phosphatase activity"/>
    <property type="evidence" value="ECO:0007669"/>
    <property type="project" value="UniProtKB-EC"/>
</dbReference>
<keyword evidence="8" id="KW-0472">Membrane</keyword>
<evidence type="ECO:0000256" key="2">
    <source>
        <dbReference type="ARBA" id="ARBA00008422"/>
    </source>
</evidence>
<protein>
    <recommendedName>
        <fullName evidence="5">Multiple inositol polyphosphate phosphatase 1</fullName>
        <ecNumber evidence="4">3.1.3.62</ecNumber>
        <ecNumber evidence="3">3.1.3.80</ecNumber>
    </recommendedName>
    <alternativeName>
        <fullName evidence="9">2,3-bisphosphoglycerate 3-phosphatase</fullName>
    </alternativeName>
</protein>
<evidence type="ECO:0000256" key="1">
    <source>
        <dbReference type="ARBA" id="ARBA00004370"/>
    </source>
</evidence>
<name>V4B148_LOTGI</name>
<dbReference type="HOGENOM" id="CLU_029165_3_0_1"/>
<evidence type="ECO:0000313" key="15">
    <source>
        <dbReference type="Proteomes" id="UP000030746"/>
    </source>
</evidence>
<comment type="catalytic activity">
    <reaction evidence="10">
        <text>1D-myo-inositol 1,2,5,6-tetrakisphosphate + H2O = 1D-myo-inositol 1,2,6-trisphosphate + phosphate</text>
        <dbReference type="Rhea" id="RHEA:77119"/>
        <dbReference type="ChEBI" id="CHEBI:15377"/>
        <dbReference type="ChEBI" id="CHEBI:43474"/>
        <dbReference type="ChEBI" id="CHEBI:195535"/>
        <dbReference type="ChEBI" id="CHEBI:195537"/>
        <dbReference type="EC" id="3.1.3.62"/>
    </reaction>
    <physiologicalReaction direction="left-to-right" evidence="10">
        <dbReference type="Rhea" id="RHEA:77120"/>
    </physiologicalReaction>
</comment>
<dbReference type="GO" id="GO:0016020">
    <property type="term" value="C:membrane"/>
    <property type="evidence" value="ECO:0007669"/>
    <property type="project" value="UniProtKB-SubCell"/>
</dbReference>
<dbReference type="PANTHER" id="PTHR20963">
    <property type="entry name" value="MULTIPLE INOSITOL POLYPHOSPHATE PHOSPHATASE-RELATED"/>
    <property type="match status" value="1"/>
</dbReference>
<dbReference type="RefSeq" id="XP_009045495.1">
    <property type="nucleotide sequence ID" value="XM_009047247.1"/>
</dbReference>
<dbReference type="EC" id="3.1.3.62" evidence="4"/>
<evidence type="ECO:0000256" key="4">
    <source>
        <dbReference type="ARBA" id="ARBA00013040"/>
    </source>
</evidence>
<dbReference type="InterPro" id="IPR000560">
    <property type="entry name" value="His_Pase_clade-2"/>
</dbReference>
<comment type="catalytic activity">
    <reaction evidence="12">
        <text>1D-myo-inositol hexakisphosphate + H2O = 1D-myo-inositol 1,2,4,5,6-pentakisphosphate + phosphate</text>
        <dbReference type="Rhea" id="RHEA:16989"/>
        <dbReference type="ChEBI" id="CHEBI:15377"/>
        <dbReference type="ChEBI" id="CHEBI:43474"/>
        <dbReference type="ChEBI" id="CHEBI:57798"/>
        <dbReference type="ChEBI" id="CHEBI:58130"/>
        <dbReference type="EC" id="3.1.3.62"/>
    </reaction>
    <physiologicalReaction direction="left-to-right" evidence="12">
        <dbReference type="Rhea" id="RHEA:16990"/>
    </physiologicalReaction>
</comment>
<evidence type="ECO:0000313" key="14">
    <source>
        <dbReference type="EMBL" id="ESP04013.1"/>
    </source>
</evidence>
<accession>V4B148</accession>
<comment type="subcellular location">
    <subcellularLocation>
        <location evidence="1">Membrane</location>
    </subcellularLocation>
</comment>
<keyword evidence="15" id="KW-1185">Reference proteome</keyword>
<evidence type="ECO:0000256" key="5">
    <source>
        <dbReference type="ARBA" id="ARBA00018097"/>
    </source>
</evidence>
<evidence type="ECO:0000256" key="7">
    <source>
        <dbReference type="ARBA" id="ARBA00022801"/>
    </source>
</evidence>
<comment type="catalytic activity">
    <reaction evidence="13">
        <text>(2R)-2,3-bisphosphoglycerate + H2O = (2R)-2-phosphoglycerate + phosphate</text>
        <dbReference type="Rhea" id="RHEA:27381"/>
        <dbReference type="ChEBI" id="CHEBI:15377"/>
        <dbReference type="ChEBI" id="CHEBI:43474"/>
        <dbReference type="ChEBI" id="CHEBI:58248"/>
        <dbReference type="ChEBI" id="CHEBI:58289"/>
        <dbReference type="EC" id="3.1.3.80"/>
    </reaction>
    <physiologicalReaction direction="left-to-right" evidence="13">
        <dbReference type="Rhea" id="RHEA:27382"/>
    </physiologicalReaction>
</comment>
<reference evidence="14 15" key="1">
    <citation type="journal article" date="2013" name="Nature">
        <title>Insights into bilaterian evolution from three spiralian genomes.</title>
        <authorList>
            <person name="Simakov O."/>
            <person name="Marletaz F."/>
            <person name="Cho S.J."/>
            <person name="Edsinger-Gonzales E."/>
            <person name="Havlak P."/>
            <person name="Hellsten U."/>
            <person name="Kuo D.H."/>
            <person name="Larsson T."/>
            <person name="Lv J."/>
            <person name="Arendt D."/>
            <person name="Savage R."/>
            <person name="Osoegawa K."/>
            <person name="de Jong P."/>
            <person name="Grimwood J."/>
            <person name="Chapman J.A."/>
            <person name="Shapiro H."/>
            <person name="Aerts A."/>
            <person name="Otillar R.P."/>
            <person name="Terry A.Y."/>
            <person name="Boore J.L."/>
            <person name="Grigoriev I.V."/>
            <person name="Lindberg D.R."/>
            <person name="Seaver E.C."/>
            <person name="Weisblat D.A."/>
            <person name="Putnam N.H."/>
            <person name="Rokhsar D.S."/>
        </authorList>
    </citation>
    <scope>NUCLEOTIDE SEQUENCE [LARGE SCALE GENOMIC DNA]</scope>
</reference>
<keyword evidence="7" id="KW-0378">Hydrolase</keyword>
<dbReference type="EMBL" id="KB199905">
    <property type="protein sequence ID" value="ESP04013.1"/>
    <property type="molecule type" value="Genomic_DNA"/>
</dbReference>
<evidence type="ECO:0000256" key="13">
    <source>
        <dbReference type="ARBA" id="ARBA00043832"/>
    </source>
</evidence>
<dbReference type="Proteomes" id="UP000030746">
    <property type="component" value="Unassembled WGS sequence"/>
</dbReference>
<feature type="non-terminal residue" evidence="14">
    <location>
        <position position="1"/>
    </location>
</feature>
<dbReference type="Gene3D" id="3.40.50.1240">
    <property type="entry name" value="Phosphoglycerate mutase-like"/>
    <property type="match status" value="1"/>
</dbReference>
<dbReference type="GO" id="GO:0003993">
    <property type="term" value="F:acid phosphatase activity"/>
    <property type="evidence" value="ECO:0007669"/>
    <property type="project" value="TreeGrafter"/>
</dbReference>
<evidence type="ECO:0000256" key="8">
    <source>
        <dbReference type="ARBA" id="ARBA00023136"/>
    </source>
</evidence>
<keyword evidence="6" id="KW-0732">Signal</keyword>
<gene>
    <name evidence="14" type="ORF">LOTGIDRAFT_110384</name>
</gene>
<dbReference type="OMA" id="YEFTIRT"/>
<evidence type="ECO:0000256" key="10">
    <source>
        <dbReference type="ARBA" id="ARBA00043668"/>
    </source>
</evidence>
<dbReference type="AlphaFoldDB" id="V4B148"/>
<dbReference type="Pfam" id="PF00328">
    <property type="entry name" value="His_Phos_2"/>
    <property type="match status" value="1"/>
</dbReference>
<dbReference type="PANTHER" id="PTHR20963:SF8">
    <property type="entry name" value="MULTIPLE INOSITOL POLYPHOSPHATE PHOSPHATASE 1"/>
    <property type="match status" value="1"/>
</dbReference>
<dbReference type="KEGG" id="lgi:LOTGIDRAFT_110384"/>
<dbReference type="InterPro" id="IPR029033">
    <property type="entry name" value="His_PPase_superfam"/>
</dbReference>
<organism evidence="14 15">
    <name type="scientific">Lottia gigantea</name>
    <name type="common">Giant owl limpet</name>
    <dbReference type="NCBI Taxonomy" id="225164"/>
    <lineage>
        <taxon>Eukaryota</taxon>
        <taxon>Metazoa</taxon>
        <taxon>Spiralia</taxon>
        <taxon>Lophotrochozoa</taxon>
        <taxon>Mollusca</taxon>
        <taxon>Gastropoda</taxon>
        <taxon>Patellogastropoda</taxon>
        <taxon>Lottioidea</taxon>
        <taxon>Lottiidae</taxon>
        <taxon>Lottia</taxon>
    </lineage>
</organism>
<dbReference type="CDD" id="cd07061">
    <property type="entry name" value="HP_HAP_like"/>
    <property type="match status" value="1"/>
</dbReference>
<evidence type="ECO:0000256" key="3">
    <source>
        <dbReference type="ARBA" id="ARBA00012976"/>
    </source>
</evidence>
<evidence type="ECO:0000256" key="11">
    <source>
        <dbReference type="ARBA" id="ARBA00043671"/>
    </source>
</evidence>
<proteinExistence type="inferred from homology"/>
<dbReference type="GO" id="GO:0052745">
    <property type="term" value="F:inositol phosphate phosphatase activity"/>
    <property type="evidence" value="ECO:0007669"/>
    <property type="project" value="TreeGrafter"/>
</dbReference>
<dbReference type="STRING" id="225164.V4B148"/>
<dbReference type="GeneID" id="20230583"/>
<dbReference type="CTD" id="20230583"/>
<comment type="catalytic activity">
    <reaction evidence="11">
        <text>1D-myo-inositol 1,2,4,5,6-pentakisphosphate + H2O = 1D-myo-inositol 1,2,5,6-tetrakisphosphate + phosphate</text>
        <dbReference type="Rhea" id="RHEA:77115"/>
        <dbReference type="ChEBI" id="CHEBI:15377"/>
        <dbReference type="ChEBI" id="CHEBI:43474"/>
        <dbReference type="ChEBI" id="CHEBI:57798"/>
        <dbReference type="ChEBI" id="CHEBI:195535"/>
        <dbReference type="EC" id="3.1.3.62"/>
    </reaction>
    <physiologicalReaction direction="left-to-right" evidence="11">
        <dbReference type="Rhea" id="RHEA:77116"/>
    </physiologicalReaction>
</comment>
<comment type="similarity">
    <text evidence="2">Belongs to the histidine acid phosphatase family. MINPP1 subfamily.</text>
</comment>